<proteinExistence type="predicted"/>
<organism evidence="2 3">
    <name type="scientific">Dendroctonus ponderosae</name>
    <name type="common">Mountain pine beetle</name>
    <dbReference type="NCBI Taxonomy" id="77166"/>
    <lineage>
        <taxon>Eukaryota</taxon>
        <taxon>Metazoa</taxon>
        <taxon>Ecdysozoa</taxon>
        <taxon>Arthropoda</taxon>
        <taxon>Hexapoda</taxon>
        <taxon>Insecta</taxon>
        <taxon>Pterygota</taxon>
        <taxon>Neoptera</taxon>
        <taxon>Endopterygota</taxon>
        <taxon>Coleoptera</taxon>
        <taxon>Polyphaga</taxon>
        <taxon>Cucujiformia</taxon>
        <taxon>Curculionidae</taxon>
        <taxon>Scolytinae</taxon>
        <taxon>Dendroctonus</taxon>
    </lineage>
</organism>
<dbReference type="AlphaFoldDB" id="A0AAR5NZ59"/>
<protein>
    <submittedName>
        <fullName evidence="2">Uncharacterized protein</fullName>
    </submittedName>
</protein>
<reference evidence="3" key="1">
    <citation type="journal article" date="2013" name="Genome Biol.">
        <title>Draft genome of the mountain pine beetle, Dendroctonus ponderosae Hopkins, a major forest pest.</title>
        <authorList>
            <person name="Keeling C.I."/>
            <person name="Yuen M.M."/>
            <person name="Liao N.Y."/>
            <person name="Docking T.R."/>
            <person name="Chan S.K."/>
            <person name="Taylor G.A."/>
            <person name="Palmquist D.L."/>
            <person name="Jackman S.D."/>
            <person name="Nguyen A."/>
            <person name="Li M."/>
            <person name="Henderson H."/>
            <person name="Janes J.K."/>
            <person name="Zhao Y."/>
            <person name="Pandoh P."/>
            <person name="Moore R."/>
            <person name="Sperling F.A."/>
            <person name="Huber D.P."/>
            <person name="Birol I."/>
            <person name="Jones S.J."/>
            <person name="Bohlmann J."/>
        </authorList>
    </citation>
    <scope>NUCLEOTIDE SEQUENCE</scope>
</reference>
<keyword evidence="1" id="KW-0812">Transmembrane</keyword>
<dbReference type="EnsemblMetazoa" id="XM_019897977.1">
    <property type="protein sequence ID" value="XP_019753536.1"/>
    <property type="gene ID" value="LOC109532875"/>
</dbReference>
<keyword evidence="1" id="KW-1133">Transmembrane helix</keyword>
<name>A0AAR5NZ59_DENPD</name>
<sequence length="308" mass="35987">MFIFSSTFNLLHHFKMRQAFVFTLVIVLISQFNRDQATELLIESAESRLLDLRVAGSTDVHNSSDGPHEICKQLHQDGFQLSMNANGPSIKSLCDGFKNKQEGKCIVGRCECPEERQFCTNNADSKKKFQKPIIYNDPTEQFGKTMKVPTKKSSAYESNSEREKSDWVKDEYKRWARETFWCILLLLYIITTAIGVFVYYPHDWTSQILFFIANLIPLISCETEYYEYAAFRIVLKANILFCMLQLLFILYSFLCLHREKIAQKLHHYHEVLLILEQLEHEAPQPDNRTLVPRTPHTGRKLFHYGIDQ</sequence>
<evidence type="ECO:0000313" key="2">
    <source>
        <dbReference type="EnsemblMetazoa" id="XP_019753536.1"/>
    </source>
</evidence>
<dbReference type="GeneID" id="109532875"/>
<evidence type="ECO:0000313" key="3">
    <source>
        <dbReference type="Proteomes" id="UP000019118"/>
    </source>
</evidence>
<dbReference type="KEGG" id="dpa:109532875"/>
<keyword evidence="3" id="KW-1185">Reference proteome</keyword>
<dbReference type="RefSeq" id="XP_019753536.1">
    <property type="nucleotide sequence ID" value="XM_019897977.2"/>
</dbReference>
<dbReference type="Proteomes" id="UP000019118">
    <property type="component" value="Unassembled WGS sequence"/>
</dbReference>
<accession>A0AAR5NZ59</accession>
<reference evidence="2" key="2">
    <citation type="submission" date="2024-08" db="UniProtKB">
        <authorList>
            <consortium name="EnsemblMetazoa"/>
        </authorList>
    </citation>
    <scope>IDENTIFICATION</scope>
</reference>
<keyword evidence="1" id="KW-0472">Membrane</keyword>
<feature type="transmembrane region" description="Helical" evidence="1">
    <location>
        <begin position="179"/>
        <end position="198"/>
    </location>
</feature>
<evidence type="ECO:0000256" key="1">
    <source>
        <dbReference type="SAM" id="Phobius"/>
    </source>
</evidence>
<feature type="transmembrane region" description="Helical" evidence="1">
    <location>
        <begin position="233"/>
        <end position="254"/>
    </location>
</feature>